<keyword evidence="5" id="KW-1185">Reference proteome</keyword>
<dbReference type="Proteomes" id="UP000720189">
    <property type="component" value="Unassembled WGS sequence"/>
</dbReference>
<dbReference type="PANTHER" id="PTHR43103:SF3">
    <property type="entry name" value="ADP-L-GLYCERO-D-MANNO-HEPTOSE-6-EPIMERASE"/>
    <property type="match status" value="1"/>
</dbReference>
<keyword evidence="1" id="KW-0521">NADP</keyword>
<keyword evidence="2" id="KW-0119">Carbohydrate metabolism</keyword>
<name>A0A9P9KUV6_FUSRE</name>
<dbReference type="PANTHER" id="PTHR43103">
    <property type="entry name" value="NUCLEOSIDE-DIPHOSPHATE-SUGAR EPIMERASE"/>
    <property type="match status" value="1"/>
</dbReference>
<dbReference type="Gene3D" id="3.40.50.720">
    <property type="entry name" value="NAD(P)-binding Rossmann-like Domain"/>
    <property type="match status" value="1"/>
</dbReference>
<evidence type="ECO:0000313" key="4">
    <source>
        <dbReference type="EMBL" id="KAH7268964.1"/>
    </source>
</evidence>
<sequence>MTVTNNILITGGAGFLGPMLAAKLSQDPSNRIFLTDLHEPPTPKNLADPARCTCIAADMAKSSDIDRLLASAPEWRAIFIFHGIMSVGCEENPALSQLVNINATQSLLAAVSKLNNGPRKPRVVYASTQAVYGPPYTTSGTITDDTPATPIGVYGTHKLITECTVNDMNRRGLIDAFSVRLPTVTVRPGAPSRSAAAFLSGIIREPMAGLECIIPLSDRNARQIICSPRIMIDNLITLISVPSNSMPSHIRAIYMPGISVTLGEMYEAFEAVCGANKLKLLREEKDIEAERLLNSWPQTSDFGNAHRIGLAFDKSCQQIFQEYVDSLNFPGDVTIDMLITFYN</sequence>
<evidence type="ECO:0000256" key="1">
    <source>
        <dbReference type="ARBA" id="ARBA00022857"/>
    </source>
</evidence>
<accession>A0A9P9KUV6</accession>
<protein>
    <recommendedName>
        <fullName evidence="3">NAD-dependent epimerase/dehydratase domain-containing protein</fullName>
    </recommendedName>
</protein>
<dbReference type="OrthoDB" id="16464at2759"/>
<evidence type="ECO:0000313" key="5">
    <source>
        <dbReference type="Proteomes" id="UP000720189"/>
    </source>
</evidence>
<organism evidence="4 5">
    <name type="scientific">Fusarium redolens</name>
    <dbReference type="NCBI Taxonomy" id="48865"/>
    <lineage>
        <taxon>Eukaryota</taxon>
        <taxon>Fungi</taxon>
        <taxon>Dikarya</taxon>
        <taxon>Ascomycota</taxon>
        <taxon>Pezizomycotina</taxon>
        <taxon>Sordariomycetes</taxon>
        <taxon>Hypocreomycetidae</taxon>
        <taxon>Hypocreales</taxon>
        <taxon>Nectriaceae</taxon>
        <taxon>Fusarium</taxon>
        <taxon>Fusarium redolens species complex</taxon>
    </lineage>
</organism>
<dbReference type="InterPro" id="IPR001509">
    <property type="entry name" value="Epimerase_deHydtase"/>
</dbReference>
<gene>
    <name evidence="4" type="ORF">BKA55DRAFT_698947</name>
</gene>
<dbReference type="GeneID" id="70230517"/>
<proteinExistence type="predicted"/>
<dbReference type="Gene3D" id="3.90.25.10">
    <property type="entry name" value="UDP-galactose 4-epimerase, domain 1"/>
    <property type="match status" value="1"/>
</dbReference>
<reference evidence="4" key="1">
    <citation type="journal article" date="2021" name="Nat. Commun.">
        <title>Genetic determinants of endophytism in the Arabidopsis root mycobiome.</title>
        <authorList>
            <person name="Mesny F."/>
            <person name="Miyauchi S."/>
            <person name="Thiergart T."/>
            <person name="Pickel B."/>
            <person name="Atanasova L."/>
            <person name="Karlsson M."/>
            <person name="Huettel B."/>
            <person name="Barry K.W."/>
            <person name="Haridas S."/>
            <person name="Chen C."/>
            <person name="Bauer D."/>
            <person name="Andreopoulos W."/>
            <person name="Pangilinan J."/>
            <person name="LaButti K."/>
            <person name="Riley R."/>
            <person name="Lipzen A."/>
            <person name="Clum A."/>
            <person name="Drula E."/>
            <person name="Henrissat B."/>
            <person name="Kohler A."/>
            <person name="Grigoriev I.V."/>
            <person name="Martin F.M."/>
            <person name="Hacquard S."/>
        </authorList>
    </citation>
    <scope>NUCLEOTIDE SEQUENCE</scope>
    <source>
        <strain evidence="4">MPI-CAGE-AT-0023</strain>
    </source>
</reference>
<feature type="domain" description="NAD-dependent epimerase/dehydratase" evidence="3">
    <location>
        <begin position="7"/>
        <end position="215"/>
    </location>
</feature>
<dbReference type="AlphaFoldDB" id="A0A9P9KUV6"/>
<dbReference type="InterPro" id="IPR036291">
    <property type="entry name" value="NAD(P)-bd_dom_sf"/>
</dbReference>
<evidence type="ECO:0000259" key="3">
    <source>
        <dbReference type="Pfam" id="PF01370"/>
    </source>
</evidence>
<comment type="caution">
    <text evidence="4">The sequence shown here is derived from an EMBL/GenBank/DDBJ whole genome shotgun (WGS) entry which is preliminary data.</text>
</comment>
<dbReference type="RefSeq" id="XP_046055732.1">
    <property type="nucleotide sequence ID" value="XM_046200563.1"/>
</dbReference>
<dbReference type="SUPFAM" id="SSF51735">
    <property type="entry name" value="NAD(P)-binding Rossmann-fold domains"/>
    <property type="match status" value="1"/>
</dbReference>
<dbReference type="EMBL" id="JAGMUX010000001">
    <property type="protein sequence ID" value="KAH7268964.1"/>
    <property type="molecule type" value="Genomic_DNA"/>
</dbReference>
<evidence type="ECO:0000256" key="2">
    <source>
        <dbReference type="ARBA" id="ARBA00023277"/>
    </source>
</evidence>
<dbReference type="Pfam" id="PF01370">
    <property type="entry name" value="Epimerase"/>
    <property type="match status" value="1"/>
</dbReference>